<name>A0AAU9QM96_9VIBR</name>
<protein>
    <submittedName>
        <fullName evidence="1">Uncharacterized protein</fullName>
    </submittedName>
</protein>
<organism evidence="1 2">
    <name type="scientific">Vibrio jasicida</name>
    <dbReference type="NCBI Taxonomy" id="766224"/>
    <lineage>
        <taxon>Bacteria</taxon>
        <taxon>Pseudomonadati</taxon>
        <taxon>Pseudomonadota</taxon>
        <taxon>Gammaproteobacteria</taxon>
        <taxon>Vibrionales</taxon>
        <taxon>Vibrionaceae</taxon>
        <taxon>Vibrio</taxon>
    </lineage>
</organism>
<reference evidence="1" key="1">
    <citation type="submission" date="2022-01" db="EMBL/GenBank/DDBJ databases">
        <authorList>
            <person name="Lagorce A."/>
        </authorList>
    </citation>
    <scope>NUCLEOTIDE SEQUENCE</scope>
    <source>
        <strain evidence="1">Th15_F1_A12</strain>
    </source>
</reference>
<dbReference type="EMBL" id="CAKMUD010000079">
    <property type="protein sequence ID" value="CAH1592839.1"/>
    <property type="molecule type" value="Genomic_DNA"/>
</dbReference>
<sequence>MFPLKHEPLRCKTAAIRFDMIKNEWSKRLLLFVISINMQPVKTYCQKILFCDKFARNLGA</sequence>
<proteinExistence type="predicted"/>
<comment type="caution">
    <text evidence="1">The sequence shown here is derived from an EMBL/GenBank/DDBJ whole genome shotgun (WGS) entry which is preliminary data.</text>
</comment>
<dbReference type="AlphaFoldDB" id="A0AAU9QM96"/>
<evidence type="ECO:0000313" key="1">
    <source>
        <dbReference type="EMBL" id="CAH1592839.1"/>
    </source>
</evidence>
<evidence type="ECO:0000313" key="2">
    <source>
        <dbReference type="Proteomes" id="UP001295462"/>
    </source>
</evidence>
<accession>A0AAU9QM96</accession>
<dbReference type="Proteomes" id="UP001295462">
    <property type="component" value="Unassembled WGS sequence"/>
</dbReference>
<gene>
    <name evidence="1" type="ORF">THF1A12_260001</name>
</gene>